<feature type="compositionally biased region" description="Polar residues" evidence="1">
    <location>
        <begin position="114"/>
        <end position="130"/>
    </location>
</feature>
<evidence type="ECO:0000313" key="2">
    <source>
        <dbReference type="EMBL" id="KAK5690760.1"/>
    </source>
</evidence>
<dbReference type="Proteomes" id="UP001310594">
    <property type="component" value="Unassembled WGS sequence"/>
</dbReference>
<organism evidence="2 3">
    <name type="scientific">Elasticomyces elasticus</name>
    <dbReference type="NCBI Taxonomy" id="574655"/>
    <lineage>
        <taxon>Eukaryota</taxon>
        <taxon>Fungi</taxon>
        <taxon>Dikarya</taxon>
        <taxon>Ascomycota</taxon>
        <taxon>Pezizomycotina</taxon>
        <taxon>Dothideomycetes</taxon>
        <taxon>Dothideomycetidae</taxon>
        <taxon>Mycosphaerellales</taxon>
        <taxon>Teratosphaeriaceae</taxon>
        <taxon>Elasticomyces</taxon>
    </lineage>
</organism>
<accession>A0AAN7ZKT1</accession>
<feature type="compositionally biased region" description="Basic and acidic residues" evidence="1">
    <location>
        <begin position="168"/>
        <end position="184"/>
    </location>
</feature>
<feature type="compositionally biased region" description="Pro residues" evidence="1">
    <location>
        <begin position="151"/>
        <end position="164"/>
    </location>
</feature>
<evidence type="ECO:0000256" key="1">
    <source>
        <dbReference type="SAM" id="MobiDB-lite"/>
    </source>
</evidence>
<feature type="compositionally biased region" description="Polar residues" evidence="1">
    <location>
        <begin position="1"/>
        <end position="27"/>
    </location>
</feature>
<protein>
    <submittedName>
        <fullName evidence="2">Uncharacterized protein</fullName>
    </submittedName>
</protein>
<reference evidence="2" key="1">
    <citation type="submission" date="2023-08" db="EMBL/GenBank/DDBJ databases">
        <title>Black Yeasts Isolated from many extreme environments.</title>
        <authorList>
            <person name="Coleine C."/>
            <person name="Stajich J.E."/>
            <person name="Selbmann L."/>
        </authorList>
    </citation>
    <scope>NUCLEOTIDE SEQUENCE</scope>
    <source>
        <strain evidence="2">CCFEE 5810</strain>
    </source>
</reference>
<feature type="compositionally biased region" description="Basic and acidic residues" evidence="1">
    <location>
        <begin position="67"/>
        <end position="93"/>
    </location>
</feature>
<dbReference type="AlphaFoldDB" id="A0AAN7ZKT1"/>
<sequence length="270" mass="29386">MNPNQTPAGSASAGDSTHLSPETSASRPSELDKPLPSLPLEATEPLTQDEERLHTARTISPSFKRKLSIESHAPDSDGDAAVDKPDTPRETSKKSRTSFIQGPAGREVAPSPDATFSSGLPTLNSNTCDSQPRPDRASSIENNETVSSSSKPPPAPTTAPPTDPSHPNQHDSSDGEDHSDRKDSGYSSPAAEQDLHRHTWLTGHSLGVDPGPHHGRCNNPYHIQEDTEGPRPFYEWWCKHCDPRVCARCKIQIDQGGHACPWLSKEMRRM</sequence>
<proteinExistence type="predicted"/>
<evidence type="ECO:0000313" key="3">
    <source>
        <dbReference type="Proteomes" id="UP001310594"/>
    </source>
</evidence>
<comment type="caution">
    <text evidence="2">The sequence shown here is derived from an EMBL/GenBank/DDBJ whole genome shotgun (WGS) entry which is preliminary data.</text>
</comment>
<feature type="region of interest" description="Disordered" evidence="1">
    <location>
        <begin position="1"/>
        <end position="191"/>
    </location>
</feature>
<gene>
    <name evidence="2" type="ORF">LTR97_011921</name>
</gene>
<name>A0AAN7ZKT1_9PEZI</name>
<dbReference type="EMBL" id="JAVRQU010000023">
    <property type="protein sequence ID" value="KAK5690760.1"/>
    <property type="molecule type" value="Genomic_DNA"/>
</dbReference>